<dbReference type="InterPro" id="IPR000816">
    <property type="entry name" value="Peptidase_C15"/>
</dbReference>
<dbReference type="CDD" id="cd00501">
    <property type="entry name" value="Peptidase_C15"/>
    <property type="match status" value="1"/>
</dbReference>
<evidence type="ECO:0000256" key="1">
    <source>
        <dbReference type="ARBA" id="ARBA00006641"/>
    </source>
</evidence>
<evidence type="ECO:0000313" key="7">
    <source>
        <dbReference type="Proteomes" id="UP001642540"/>
    </source>
</evidence>
<keyword evidence="2" id="KW-0963">Cytoplasm</keyword>
<dbReference type="Proteomes" id="UP001642540">
    <property type="component" value="Unassembled WGS sequence"/>
</dbReference>
<gene>
    <name evidence="6" type="ORF">ODALV1_LOCUS24167</name>
</gene>
<keyword evidence="3" id="KW-0645">Protease</keyword>
<dbReference type="Pfam" id="PF01470">
    <property type="entry name" value="Peptidase_C15"/>
    <property type="match status" value="1"/>
</dbReference>
<organism evidence="6 7">
    <name type="scientific">Orchesella dallaii</name>
    <dbReference type="NCBI Taxonomy" id="48710"/>
    <lineage>
        <taxon>Eukaryota</taxon>
        <taxon>Metazoa</taxon>
        <taxon>Ecdysozoa</taxon>
        <taxon>Arthropoda</taxon>
        <taxon>Hexapoda</taxon>
        <taxon>Collembola</taxon>
        <taxon>Entomobryomorpha</taxon>
        <taxon>Entomobryoidea</taxon>
        <taxon>Orchesellidae</taxon>
        <taxon>Orchesellinae</taxon>
        <taxon>Orchesella</taxon>
    </lineage>
</organism>
<sequence>MKVDGDRVHCIENLFNGNETQENESAVTVLLTGFGPFRDHVVNASWEAVSRIPERGITLPQNIDPNTPIRIIAYHLPVVYRMVADVVPELWAKHQPDLMIHVGVSGIAKAITIEQNAHNCGYSSPDVTDCIPAGNVCVIDGCDVIESGFNMRDVVCNVNSRNCGIRAELSYDPGRYLCDFTYYQSLSVNKNRTAFIHVPPLGKPWGAEELAQAVSLCTSELLRQLQERNALFGSNKGNDDDYKLERNQL</sequence>
<keyword evidence="5" id="KW-0788">Thiol protease</keyword>
<comment type="caution">
    <text evidence="6">The sequence shown here is derived from an EMBL/GenBank/DDBJ whole genome shotgun (WGS) entry which is preliminary data.</text>
</comment>
<dbReference type="PANTHER" id="PTHR23402:SF1">
    <property type="entry name" value="PYROGLUTAMYL-PEPTIDASE I"/>
    <property type="match status" value="1"/>
</dbReference>
<reference evidence="6 7" key="1">
    <citation type="submission" date="2024-08" db="EMBL/GenBank/DDBJ databases">
        <authorList>
            <person name="Cucini C."/>
            <person name="Frati F."/>
        </authorList>
    </citation>
    <scope>NUCLEOTIDE SEQUENCE [LARGE SCALE GENOMIC DNA]</scope>
</reference>
<evidence type="ECO:0000313" key="6">
    <source>
        <dbReference type="EMBL" id="CAL8131412.1"/>
    </source>
</evidence>
<name>A0ABP1RN56_9HEXA</name>
<dbReference type="InterPro" id="IPR036440">
    <property type="entry name" value="Peptidase_C15-like_sf"/>
</dbReference>
<evidence type="ECO:0000256" key="5">
    <source>
        <dbReference type="ARBA" id="ARBA00022807"/>
    </source>
</evidence>
<dbReference type="PRINTS" id="PR00706">
    <property type="entry name" value="PYROGLUPTASE"/>
</dbReference>
<dbReference type="InterPro" id="IPR016125">
    <property type="entry name" value="Peptidase_C15-like"/>
</dbReference>
<protein>
    <recommendedName>
        <fullName evidence="8">Pyroglutamyl-peptidase 1</fullName>
    </recommendedName>
</protein>
<comment type="similarity">
    <text evidence="1">Belongs to the peptidase C15 family.</text>
</comment>
<evidence type="ECO:0000256" key="4">
    <source>
        <dbReference type="ARBA" id="ARBA00022801"/>
    </source>
</evidence>
<dbReference type="Gene3D" id="3.40.630.20">
    <property type="entry name" value="Peptidase C15, pyroglutamyl peptidase I-like"/>
    <property type="match status" value="1"/>
</dbReference>
<dbReference type="EMBL" id="CAXLJM020000088">
    <property type="protein sequence ID" value="CAL8131412.1"/>
    <property type="molecule type" value="Genomic_DNA"/>
</dbReference>
<evidence type="ECO:0008006" key="8">
    <source>
        <dbReference type="Google" id="ProtNLM"/>
    </source>
</evidence>
<dbReference type="SUPFAM" id="SSF53182">
    <property type="entry name" value="Pyrrolidone carboxyl peptidase (pyroglutamate aminopeptidase)"/>
    <property type="match status" value="1"/>
</dbReference>
<evidence type="ECO:0000256" key="2">
    <source>
        <dbReference type="ARBA" id="ARBA00022490"/>
    </source>
</evidence>
<evidence type="ECO:0000256" key="3">
    <source>
        <dbReference type="ARBA" id="ARBA00022670"/>
    </source>
</evidence>
<dbReference type="PANTHER" id="PTHR23402">
    <property type="entry name" value="PROTEASE FAMILY C15 PYROGLUTAMYL-PEPTIDASE I-RELATED"/>
    <property type="match status" value="1"/>
</dbReference>
<keyword evidence="4" id="KW-0378">Hydrolase</keyword>
<keyword evidence="7" id="KW-1185">Reference proteome</keyword>
<accession>A0ABP1RN56</accession>
<proteinExistence type="inferred from homology"/>